<keyword evidence="12" id="KW-1185">Reference proteome</keyword>
<keyword evidence="6 11" id="KW-0418">Kinase</keyword>
<keyword evidence="7" id="KW-0067">ATP-binding</keyword>
<dbReference type="SMART" id="SM00388">
    <property type="entry name" value="HisKA"/>
    <property type="match status" value="1"/>
</dbReference>
<evidence type="ECO:0000256" key="6">
    <source>
        <dbReference type="ARBA" id="ARBA00022777"/>
    </source>
</evidence>
<dbReference type="Pfam" id="PF02518">
    <property type="entry name" value="HATPase_c"/>
    <property type="match status" value="1"/>
</dbReference>
<dbReference type="PROSITE" id="PS50109">
    <property type="entry name" value="HIS_KIN"/>
    <property type="match status" value="1"/>
</dbReference>
<evidence type="ECO:0000256" key="2">
    <source>
        <dbReference type="ARBA" id="ARBA00012438"/>
    </source>
</evidence>
<evidence type="ECO:0000313" key="11">
    <source>
        <dbReference type="EMBL" id="KTD52082.1"/>
    </source>
</evidence>
<protein>
    <recommendedName>
        <fullName evidence="2">histidine kinase</fullName>
        <ecNumber evidence="2">2.7.13.3</ecNumber>
    </recommendedName>
</protein>
<evidence type="ECO:0000256" key="3">
    <source>
        <dbReference type="ARBA" id="ARBA00022553"/>
    </source>
</evidence>
<dbReference type="AlphaFoldDB" id="A0A0W0Y5Z9"/>
<sequence length="531" mass="60494">MLDVSPVRDLDSRLKELERELQFKEKRIIEQAEHIAELHLLLSSVQNDYKELYNFNTSINLLVDNNFSIKKFNFKASHLLNCDPLILQNRSFLSFVSEDTKCYLQRSVEQLDIMKTKQSCEIVLLNANADRKYVQVELTLAKDNLINITLIDVTRLRGLETEFYELNRSYNLINSLFQTANEAIAAVDCDFNFIAINKSFINTFSQVFAAKIAIGMSLPHLLGRRSSLKSRIMSACSKAISGNPSVIVIENSNLDEAVFHYELYIALIEPVYSQRKKLYLHIKNLTSFKLQEREVHKRQTELERVARSNIMGELISALAHEINQPLTAIKAYSRSCLLKIKQDQAFSSLKFPLTQIANQSEHAGTILHRMKDFMRDGTMYLELTDINELIRQTIPFLYYERANKLRVELQLAESLPLLALDRIKVMQVILNLGRNSIEAFEQSANSKLLITISTAKADGQLHIHFRDNGPGIPENVRNKILSSYFTTKAQGTGLGLSICRSLIKAHGGSLLINDTKQGAWLTVILPIKEAR</sequence>
<evidence type="ECO:0000256" key="1">
    <source>
        <dbReference type="ARBA" id="ARBA00000085"/>
    </source>
</evidence>
<organism evidence="11 12">
    <name type="scientific">Legionella quinlivanii</name>
    <dbReference type="NCBI Taxonomy" id="45073"/>
    <lineage>
        <taxon>Bacteria</taxon>
        <taxon>Pseudomonadati</taxon>
        <taxon>Pseudomonadota</taxon>
        <taxon>Gammaproteobacteria</taxon>
        <taxon>Legionellales</taxon>
        <taxon>Legionellaceae</taxon>
        <taxon>Legionella</taxon>
    </lineage>
</organism>
<dbReference type="InterPro" id="IPR005467">
    <property type="entry name" value="His_kinase_dom"/>
</dbReference>
<feature type="coiled-coil region" evidence="9">
    <location>
        <begin position="7"/>
        <end position="34"/>
    </location>
</feature>
<dbReference type="CDD" id="cd00082">
    <property type="entry name" value="HisKA"/>
    <property type="match status" value="1"/>
</dbReference>
<dbReference type="EC" id="2.7.13.3" evidence="2"/>
<dbReference type="InterPro" id="IPR004358">
    <property type="entry name" value="Sig_transdc_His_kin-like_C"/>
</dbReference>
<dbReference type="InterPro" id="IPR036097">
    <property type="entry name" value="HisK_dim/P_sf"/>
</dbReference>
<feature type="domain" description="Histidine kinase" evidence="10">
    <location>
        <begin position="317"/>
        <end position="529"/>
    </location>
</feature>
<dbReference type="SUPFAM" id="SSF47384">
    <property type="entry name" value="Homodimeric domain of signal transducing histidine kinase"/>
    <property type="match status" value="1"/>
</dbReference>
<dbReference type="GO" id="GO:0005524">
    <property type="term" value="F:ATP binding"/>
    <property type="evidence" value="ECO:0007669"/>
    <property type="project" value="UniProtKB-KW"/>
</dbReference>
<dbReference type="RefSeq" id="WP_058507015.1">
    <property type="nucleotide sequence ID" value="NZ_CAAAIK010000007.1"/>
</dbReference>
<dbReference type="SMART" id="SM00387">
    <property type="entry name" value="HATPase_c"/>
    <property type="match status" value="1"/>
</dbReference>
<dbReference type="Pfam" id="PF00512">
    <property type="entry name" value="HisKA"/>
    <property type="match status" value="1"/>
</dbReference>
<evidence type="ECO:0000313" key="12">
    <source>
        <dbReference type="Proteomes" id="UP000054618"/>
    </source>
</evidence>
<comment type="catalytic activity">
    <reaction evidence="1">
        <text>ATP + protein L-histidine = ADP + protein N-phospho-L-histidine.</text>
        <dbReference type="EC" id="2.7.13.3"/>
    </reaction>
</comment>
<dbReference type="Proteomes" id="UP000054618">
    <property type="component" value="Unassembled WGS sequence"/>
</dbReference>
<evidence type="ECO:0000256" key="4">
    <source>
        <dbReference type="ARBA" id="ARBA00022679"/>
    </source>
</evidence>
<evidence type="ECO:0000256" key="7">
    <source>
        <dbReference type="ARBA" id="ARBA00022840"/>
    </source>
</evidence>
<name>A0A0W0Y5Z9_9GAMM</name>
<keyword evidence="3" id="KW-0597">Phosphoprotein</keyword>
<dbReference type="InterPro" id="IPR003594">
    <property type="entry name" value="HATPase_dom"/>
</dbReference>
<dbReference type="InterPro" id="IPR003661">
    <property type="entry name" value="HisK_dim/P_dom"/>
</dbReference>
<evidence type="ECO:0000259" key="10">
    <source>
        <dbReference type="PROSITE" id="PS50109"/>
    </source>
</evidence>
<dbReference type="STRING" id="45073.Lqui_0926"/>
<dbReference type="InterPro" id="IPR036890">
    <property type="entry name" value="HATPase_C_sf"/>
</dbReference>
<dbReference type="SUPFAM" id="SSF55874">
    <property type="entry name" value="ATPase domain of HSP90 chaperone/DNA topoisomerase II/histidine kinase"/>
    <property type="match status" value="1"/>
</dbReference>
<keyword evidence="5" id="KW-0547">Nucleotide-binding</keyword>
<dbReference type="Gene3D" id="3.30.565.10">
    <property type="entry name" value="Histidine kinase-like ATPase, C-terminal domain"/>
    <property type="match status" value="1"/>
</dbReference>
<dbReference type="GO" id="GO:0000155">
    <property type="term" value="F:phosphorelay sensor kinase activity"/>
    <property type="evidence" value="ECO:0007669"/>
    <property type="project" value="InterPro"/>
</dbReference>
<dbReference type="PANTHER" id="PTHR43065:SF10">
    <property type="entry name" value="PEROXIDE STRESS-ACTIVATED HISTIDINE KINASE MAK3"/>
    <property type="match status" value="1"/>
</dbReference>
<keyword evidence="9" id="KW-0175">Coiled coil</keyword>
<gene>
    <name evidence="11" type="ORF">Lqui_0926</name>
</gene>
<accession>A0A0W0Y5Z9</accession>
<reference evidence="11 12" key="1">
    <citation type="submission" date="2015-11" db="EMBL/GenBank/DDBJ databases">
        <title>Genomic analysis of 38 Legionella species identifies large and diverse effector repertoires.</title>
        <authorList>
            <person name="Burstein D."/>
            <person name="Amaro F."/>
            <person name="Zusman T."/>
            <person name="Lifshitz Z."/>
            <person name="Cohen O."/>
            <person name="Gilbert J.A."/>
            <person name="Pupko T."/>
            <person name="Shuman H.A."/>
            <person name="Segal G."/>
        </authorList>
    </citation>
    <scope>NUCLEOTIDE SEQUENCE [LARGE SCALE GENOMIC DNA]</scope>
    <source>
        <strain evidence="11 12">CDC#1442-AUS-E</strain>
    </source>
</reference>
<proteinExistence type="predicted"/>
<dbReference type="PRINTS" id="PR00344">
    <property type="entry name" value="BCTRLSENSOR"/>
</dbReference>
<dbReference type="PANTHER" id="PTHR43065">
    <property type="entry name" value="SENSOR HISTIDINE KINASE"/>
    <property type="match status" value="1"/>
</dbReference>
<dbReference type="PATRIC" id="fig|45073.5.peg.978"/>
<dbReference type="Gene3D" id="1.10.287.130">
    <property type="match status" value="1"/>
</dbReference>
<keyword evidence="8" id="KW-0902">Two-component regulatory system</keyword>
<keyword evidence="4" id="KW-0808">Transferase</keyword>
<evidence type="ECO:0000256" key="8">
    <source>
        <dbReference type="ARBA" id="ARBA00023012"/>
    </source>
</evidence>
<dbReference type="EMBL" id="LNYS01000006">
    <property type="protein sequence ID" value="KTD52082.1"/>
    <property type="molecule type" value="Genomic_DNA"/>
</dbReference>
<dbReference type="OrthoDB" id="1931120at2"/>
<evidence type="ECO:0000256" key="5">
    <source>
        <dbReference type="ARBA" id="ARBA00022741"/>
    </source>
</evidence>
<comment type="caution">
    <text evidence="11">The sequence shown here is derived from an EMBL/GenBank/DDBJ whole genome shotgun (WGS) entry which is preliminary data.</text>
</comment>
<evidence type="ECO:0000256" key="9">
    <source>
        <dbReference type="SAM" id="Coils"/>
    </source>
</evidence>